<dbReference type="EMBL" id="WEIK01000003">
    <property type="protein sequence ID" value="MVF48581.1"/>
    <property type="molecule type" value="Genomic_DNA"/>
</dbReference>
<dbReference type="InterPro" id="IPR058626">
    <property type="entry name" value="MdtA-like_b-barrel"/>
</dbReference>
<dbReference type="Gene3D" id="2.40.420.20">
    <property type="match status" value="1"/>
</dbReference>
<dbReference type="Pfam" id="PF25944">
    <property type="entry name" value="Beta-barrel_RND"/>
    <property type="match status" value="1"/>
</dbReference>
<feature type="domain" description="Multidrug resistance protein MdtA-like barrel-sandwich hybrid" evidence="6">
    <location>
        <begin position="64"/>
        <end position="207"/>
    </location>
</feature>
<dbReference type="GO" id="GO:0022857">
    <property type="term" value="F:transmembrane transporter activity"/>
    <property type="evidence" value="ECO:0007669"/>
    <property type="project" value="InterPro"/>
</dbReference>
<feature type="domain" description="Multidrug resistance protein MdtA-like C-terminal permuted SH3" evidence="8">
    <location>
        <begin position="309"/>
        <end position="366"/>
    </location>
</feature>
<keyword evidence="3" id="KW-0813">Transport</keyword>
<dbReference type="GO" id="GO:0005886">
    <property type="term" value="C:plasma membrane"/>
    <property type="evidence" value="ECO:0007669"/>
    <property type="project" value="UniProtKB-SubCell"/>
</dbReference>
<dbReference type="RefSeq" id="WP_060500950.1">
    <property type="nucleotide sequence ID" value="NZ_CP014062.1"/>
</dbReference>
<dbReference type="Proteomes" id="UP000440965">
    <property type="component" value="Unassembled WGS sequence"/>
</dbReference>
<evidence type="ECO:0000259" key="6">
    <source>
        <dbReference type="Pfam" id="PF25917"/>
    </source>
</evidence>
<comment type="subcellular location">
    <subcellularLocation>
        <location evidence="1">Cell inner membrane</location>
        <topology evidence="1">Lipid-anchor</topology>
    </subcellularLocation>
</comment>
<evidence type="ECO:0000259" key="5">
    <source>
        <dbReference type="Pfam" id="PF25876"/>
    </source>
</evidence>
<dbReference type="AlphaFoldDB" id="A0A6G6UZG4"/>
<feature type="domain" description="Multidrug resistance protein MdtA-like beta-barrel" evidence="7">
    <location>
        <begin position="211"/>
        <end position="300"/>
    </location>
</feature>
<dbReference type="InterPro" id="IPR058625">
    <property type="entry name" value="MdtA-like_BSH"/>
</dbReference>
<feature type="domain" description="Multidrug resistance protein MdtA-like alpha-helical hairpin" evidence="5">
    <location>
        <begin position="106"/>
        <end position="174"/>
    </location>
</feature>
<dbReference type="InterPro" id="IPR058624">
    <property type="entry name" value="MdtA-like_HH"/>
</dbReference>
<comment type="caution">
    <text evidence="9">The sequence shown here is derived from an EMBL/GenBank/DDBJ whole genome shotgun (WGS) entry which is preliminary data.</text>
</comment>
<dbReference type="Pfam" id="PF25917">
    <property type="entry name" value="BSH_RND"/>
    <property type="match status" value="1"/>
</dbReference>
<dbReference type="Gene3D" id="2.40.30.170">
    <property type="match status" value="1"/>
</dbReference>
<evidence type="ECO:0000313" key="10">
    <source>
        <dbReference type="Proteomes" id="UP000440965"/>
    </source>
</evidence>
<dbReference type="Pfam" id="PF25876">
    <property type="entry name" value="HH_MFP_RND"/>
    <property type="match status" value="1"/>
</dbReference>
<evidence type="ECO:0000259" key="7">
    <source>
        <dbReference type="Pfam" id="PF25944"/>
    </source>
</evidence>
<dbReference type="GO" id="GO:0046677">
    <property type="term" value="P:response to antibiotic"/>
    <property type="evidence" value="ECO:0007669"/>
    <property type="project" value="TreeGrafter"/>
</dbReference>
<keyword evidence="4" id="KW-0175">Coiled coil</keyword>
<proteinExistence type="inferred from homology"/>
<evidence type="ECO:0000259" key="8">
    <source>
        <dbReference type="Pfam" id="PF25967"/>
    </source>
</evidence>
<dbReference type="InterPro" id="IPR006143">
    <property type="entry name" value="RND_pump_MFP"/>
</dbReference>
<gene>
    <name evidence="9" type="ORF">F9Z43_04295</name>
</gene>
<organism evidence="9 10">
    <name type="scientific">Pseudomonas monteilii</name>
    <dbReference type="NCBI Taxonomy" id="76759"/>
    <lineage>
        <taxon>Bacteria</taxon>
        <taxon>Pseudomonadati</taxon>
        <taxon>Pseudomonadota</taxon>
        <taxon>Gammaproteobacteria</taxon>
        <taxon>Pseudomonadales</taxon>
        <taxon>Pseudomonadaceae</taxon>
        <taxon>Pseudomonas</taxon>
    </lineage>
</organism>
<reference evidence="9 10" key="1">
    <citation type="submission" date="2019-10" db="EMBL/GenBank/DDBJ databases">
        <title>XDR Pseudomonas monteilii producing IMP-16 from LCR.</title>
        <authorList>
            <person name="Ballaben A."/>
            <person name="Doi Y."/>
        </authorList>
    </citation>
    <scope>NUCLEOTIDE SEQUENCE [LARGE SCALE GENOMIC DNA]</scope>
    <source>
        <strain evidence="9 10">597/14</strain>
    </source>
</reference>
<dbReference type="NCBIfam" id="TIGR01730">
    <property type="entry name" value="RND_mfp"/>
    <property type="match status" value="1"/>
</dbReference>
<sequence length="391" mass="41957">MPTTFSPRLRPVALLAFLSLSLAGCGDSAEQDEKAPTPQVRVETLQLQPLAIISELSGRILAPRTAEVRARVAGVVLKRVYREGSDVKQGDVLFLIDPAPFKADHDSARATLAKAEATLYQARLQEQRYRELVDDKAVSRQEYDNAKASFLQADADVAAAKAALERTRLNLGYATVTAPISGRIGRAQVTEGALVGQNESTPLATIQQLDPIHADVTQSTRELNALRRALRAGELQQVGDGQARATLIQDDGSAYPLPGKLLFSDISVDPSTNQITLRSEFPNPDLDLLPGSYVRVRLEQAVQPKGLSVPQRAILRDSAGVPKVLVVDAQARVSDRQVVLGSAQGDRWVVSEGLTPGEQVVVEGLQHVKAGDQVQVDNATGAAPIAQHTGQ</sequence>
<dbReference type="FunFam" id="2.40.420.20:FF:000001">
    <property type="entry name" value="Efflux RND transporter periplasmic adaptor subunit"/>
    <property type="match status" value="1"/>
</dbReference>
<evidence type="ECO:0000256" key="3">
    <source>
        <dbReference type="ARBA" id="ARBA00022448"/>
    </source>
</evidence>
<comment type="similarity">
    <text evidence="2">Belongs to the membrane fusion protein (MFP) (TC 8.A.1) family.</text>
</comment>
<dbReference type="SUPFAM" id="SSF111369">
    <property type="entry name" value="HlyD-like secretion proteins"/>
    <property type="match status" value="1"/>
</dbReference>
<dbReference type="Gene3D" id="1.10.287.470">
    <property type="entry name" value="Helix hairpin bin"/>
    <property type="match status" value="1"/>
</dbReference>
<name>A0A6G6UZG4_9PSED</name>
<dbReference type="PANTHER" id="PTHR30158:SF3">
    <property type="entry name" value="MULTIDRUG EFFLUX PUMP SUBUNIT ACRA-RELATED"/>
    <property type="match status" value="1"/>
</dbReference>
<accession>A0A6G6UZG4</accession>
<evidence type="ECO:0000256" key="4">
    <source>
        <dbReference type="ARBA" id="ARBA00023054"/>
    </source>
</evidence>
<evidence type="ECO:0000256" key="2">
    <source>
        <dbReference type="ARBA" id="ARBA00009477"/>
    </source>
</evidence>
<dbReference type="PANTHER" id="PTHR30158">
    <property type="entry name" value="ACRA/E-RELATED COMPONENT OF DRUG EFFLUX TRANSPORTER"/>
    <property type="match status" value="1"/>
</dbReference>
<dbReference type="Pfam" id="PF25967">
    <property type="entry name" value="RND-MFP_C"/>
    <property type="match status" value="1"/>
</dbReference>
<evidence type="ECO:0000313" key="9">
    <source>
        <dbReference type="EMBL" id="MVF48581.1"/>
    </source>
</evidence>
<dbReference type="Gene3D" id="2.40.50.100">
    <property type="match status" value="1"/>
</dbReference>
<dbReference type="InterPro" id="IPR058627">
    <property type="entry name" value="MdtA-like_C"/>
</dbReference>
<evidence type="ECO:0000256" key="1">
    <source>
        <dbReference type="ARBA" id="ARBA00004519"/>
    </source>
</evidence>
<protein>
    <submittedName>
        <fullName evidence="9">Efflux RND transporter periplasmic adaptor subunit</fullName>
    </submittedName>
</protein>